<dbReference type="Pfam" id="PF11363">
    <property type="entry name" value="DUF3164"/>
    <property type="match status" value="1"/>
</dbReference>
<accession>C3JB89</accession>
<sequence length="217" mass="24840">MEEQVTMTPEERAEYEEFRAQKAREREEAARKAQREEYARLVDDEVAAAVDQLKELSEQMTTIKKTIFDNFDTIIRMKREVMSLCKPDGQYTHTFTSSDSRCRITLGNRMVDDYRDTVEDGIAMVKDYITSLAKDEDSAQLVGLIMSLLERNKSGALQPSRVIRLRQLADKRQDPRLLEGVKIIEDSYQPYASSTFVQAEIKGATGWMTIPLNISAV</sequence>
<protein>
    <recommendedName>
        <fullName evidence="4">DUF3164 family protein</fullName>
    </recommendedName>
</protein>
<evidence type="ECO:0000313" key="2">
    <source>
        <dbReference type="EMBL" id="EEN82543.1"/>
    </source>
</evidence>
<dbReference type="GeneID" id="93364820"/>
<name>C3JB89_POREA</name>
<dbReference type="RefSeq" id="WP_004333889.1">
    <property type="nucleotide sequence ID" value="NZ_ACNN01000024.1"/>
</dbReference>
<dbReference type="InterPro" id="IPR021505">
    <property type="entry name" value="Phage_B3_Orf6"/>
</dbReference>
<dbReference type="Proteomes" id="UP000004295">
    <property type="component" value="Unassembled WGS sequence"/>
</dbReference>
<gene>
    <name evidence="2" type="ORF">POREN0001_1532</name>
</gene>
<dbReference type="eggNOG" id="ENOG5032R9U">
    <property type="taxonomic scope" value="Bacteria"/>
</dbReference>
<dbReference type="STRING" id="553175.POREN0001_1532"/>
<comment type="caution">
    <text evidence="2">The sequence shown here is derived from an EMBL/GenBank/DDBJ whole genome shotgun (WGS) entry which is preliminary data.</text>
</comment>
<evidence type="ECO:0000256" key="1">
    <source>
        <dbReference type="SAM" id="Coils"/>
    </source>
</evidence>
<reference evidence="2 3" key="1">
    <citation type="submission" date="2009-04" db="EMBL/GenBank/DDBJ databases">
        <authorList>
            <person name="Sebastian Y."/>
            <person name="Madupu R."/>
            <person name="Durkin A.S."/>
            <person name="Torralba M."/>
            <person name="Methe B."/>
            <person name="Sutton G.G."/>
            <person name="Strausberg R.L."/>
            <person name="Nelson K.E."/>
        </authorList>
    </citation>
    <scope>NUCLEOTIDE SEQUENCE [LARGE SCALE GENOMIC DNA]</scope>
    <source>
        <strain evidence="3">ATCC 35406 / BCRC 14492 / JCM 8526 / NCTC 13058 / HG 370</strain>
    </source>
</reference>
<dbReference type="EMBL" id="ACNN01000024">
    <property type="protein sequence ID" value="EEN82543.1"/>
    <property type="molecule type" value="Genomic_DNA"/>
</dbReference>
<evidence type="ECO:0008006" key="4">
    <source>
        <dbReference type="Google" id="ProtNLM"/>
    </source>
</evidence>
<organism evidence="2 3">
    <name type="scientific">Porphyromonas endodontalis (strain ATCC 35406 / DSM 24491 / JCM 8526 / CCUG 16442 / BCRC 14492 / NCTC 13058 / HG 370)</name>
    <name type="common">Bacteroides endodontalis</name>
    <dbReference type="NCBI Taxonomy" id="553175"/>
    <lineage>
        <taxon>Bacteria</taxon>
        <taxon>Pseudomonadati</taxon>
        <taxon>Bacteroidota</taxon>
        <taxon>Bacteroidia</taxon>
        <taxon>Bacteroidales</taxon>
        <taxon>Porphyromonadaceae</taxon>
        <taxon>Porphyromonas</taxon>
    </lineage>
</organism>
<keyword evidence="3" id="KW-1185">Reference proteome</keyword>
<keyword evidence="1" id="KW-0175">Coiled coil</keyword>
<proteinExistence type="predicted"/>
<dbReference type="AlphaFoldDB" id="C3JB89"/>
<feature type="coiled-coil region" evidence="1">
    <location>
        <begin position="15"/>
        <end position="66"/>
    </location>
</feature>
<evidence type="ECO:0000313" key="3">
    <source>
        <dbReference type="Proteomes" id="UP000004295"/>
    </source>
</evidence>